<reference evidence="1" key="2">
    <citation type="journal article" date="2015" name="Data Brief">
        <title>Shoot transcriptome of the giant reed, Arundo donax.</title>
        <authorList>
            <person name="Barrero R.A."/>
            <person name="Guerrero F.D."/>
            <person name="Moolhuijzen P."/>
            <person name="Goolsby J.A."/>
            <person name="Tidwell J."/>
            <person name="Bellgard S.E."/>
            <person name="Bellgard M.I."/>
        </authorList>
    </citation>
    <scope>NUCLEOTIDE SEQUENCE</scope>
    <source>
        <tissue evidence="1">Shoot tissue taken approximately 20 cm above the soil surface</tissue>
    </source>
</reference>
<evidence type="ECO:0000313" key="1">
    <source>
        <dbReference type="EMBL" id="JAD56638.1"/>
    </source>
</evidence>
<accession>A0A0A9B3F1</accession>
<dbReference type="EMBL" id="GBRH01241257">
    <property type="protein sequence ID" value="JAD56638.1"/>
    <property type="molecule type" value="Transcribed_RNA"/>
</dbReference>
<organism evidence="1">
    <name type="scientific">Arundo donax</name>
    <name type="common">Giant reed</name>
    <name type="synonym">Donax arundinaceus</name>
    <dbReference type="NCBI Taxonomy" id="35708"/>
    <lineage>
        <taxon>Eukaryota</taxon>
        <taxon>Viridiplantae</taxon>
        <taxon>Streptophyta</taxon>
        <taxon>Embryophyta</taxon>
        <taxon>Tracheophyta</taxon>
        <taxon>Spermatophyta</taxon>
        <taxon>Magnoliopsida</taxon>
        <taxon>Liliopsida</taxon>
        <taxon>Poales</taxon>
        <taxon>Poaceae</taxon>
        <taxon>PACMAD clade</taxon>
        <taxon>Arundinoideae</taxon>
        <taxon>Arundineae</taxon>
        <taxon>Arundo</taxon>
    </lineage>
</organism>
<protein>
    <submittedName>
        <fullName evidence="1">Uncharacterized protein</fullName>
    </submittedName>
</protein>
<proteinExistence type="predicted"/>
<reference evidence="1" key="1">
    <citation type="submission" date="2014-09" db="EMBL/GenBank/DDBJ databases">
        <authorList>
            <person name="Magalhaes I.L.F."/>
            <person name="Oliveira U."/>
            <person name="Santos F.R."/>
            <person name="Vidigal T.H.D.A."/>
            <person name="Brescovit A.D."/>
            <person name="Santos A.J."/>
        </authorList>
    </citation>
    <scope>NUCLEOTIDE SEQUENCE</scope>
    <source>
        <tissue evidence="1">Shoot tissue taken approximately 20 cm above the soil surface</tissue>
    </source>
</reference>
<sequence>MPTARDRAVLLS</sequence>
<name>A0A0A9B3F1_ARUDO</name>